<gene>
    <name evidence="2" type="ORF">MGAL_10B046647</name>
</gene>
<evidence type="ECO:0000313" key="3">
    <source>
        <dbReference type="Proteomes" id="UP000596742"/>
    </source>
</evidence>
<dbReference type="Proteomes" id="UP000596742">
    <property type="component" value="Unassembled WGS sequence"/>
</dbReference>
<dbReference type="AlphaFoldDB" id="A0A8B6FPN0"/>
<organism evidence="2 3">
    <name type="scientific">Mytilus galloprovincialis</name>
    <name type="common">Mediterranean mussel</name>
    <dbReference type="NCBI Taxonomy" id="29158"/>
    <lineage>
        <taxon>Eukaryota</taxon>
        <taxon>Metazoa</taxon>
        <taxon>Spiralia</taxon>
        <taxon>Lophotrochozoa</taxon>
        <taxon>Mollusca</taxon>
        <taxon>Bivalvia</taxon>
        <taxon>Autobranchia</taxon>
        <taxon>Pteriomorphia</taxon>
        <taxon>Mytilida</taxon>
        <taxon>Mytiloidea</taxon>
        <taxon>Mytilidae</taxon>
        <taxon>Mytilinae</taxon>
        <taxon>Mytilus</taxon>
    </lineage>
</organism>
<dbReference type="PANTHER" id="PTHR10775:SF185">
    <property type="entry name" value="OS08G0208400 PROTEIN"/>
    <property type="match status" value="1"/>
</dbReference>
<dbReference type="Pfam" id="PF02992">
    <property type="entry name" value="Transposase_21"/>
    <property type="match status" value="1"/>
</dbReference>
<feature type="region of interest" description="Disordered" evidence="1">
    <location>
        <begin position="483"/>
        <end position="514"/>
    </location>
</feature>
<evidence type="ECO:0000256" key="1">
    <source>
        <dbReference type="SAM" id="MobiDB-lite"/>
    </source>
</evidence>
<sequence>MASSSKQKCMCTLCNGKSVPRKTFKIHCAKTHASHLNSISQLDNVSTDSYNKKVQAQQEKNDLQKPLYEGSSRTLIEAISEHFLIFSSNSGMSKAALTECLQHEKRIMPQPNYLPASYKEAVKMIKPSLIPIKQYKCCVNDCKIYPMNDSIRECTICNESLLYKDSNRCKKTFSYMPVVPRLARWFGTKNLAKILYAKKLDTNGKPSELNNGIFKDTDVEHCVPLALFTDGVNPNKNNAAQKSMWPIILTWISLPQEIRYILGPMMMVGIIPGNGRKEPKSLDPYITILVDELLSNMECQLYDSHKDAPVTVKIALLQYLCDIPAFAKLLHLSGQAALRSCTFCKEVGVRNNSLNKTIHISNRQFLSDDSAYRLDCTNFALKTVVNDPKPAFYSKDEEMTAHKDFDLKPNKNQKTIHQKETGLRGIHPLYPLPYFDRLKQMQTDGMHTISDVISNVLDFISGKTDSAKVRNCEKQYNRFEQTWVTNNRKSTDQGKQPKKKQKKQSEPQSTNVVTEEVSFPDAPWSLSKSQVKLADKRAQSIQYPRGFDYTPADHFSRQWTLRTMHGKQQFVTQNAASWCLRGLLGQQQEKTLFQLFDVLSRLVKPSYLKDEIPTLIEDTHIAVTLLERDFPLTLQNLTTHLLHHIPEGFMDFGPLYDRWLYPLERANSWITRQILQHGHEESTVMQTYCIYDWSVFNLLNGTVKSDSSRKNALHKVAEKVLPSEEYPVTSVNSILSNSLLHREDIKDLHCRYKEIFPNLQFEQFDVDPIVEKKNTVFRYDEDRKREVYFTTYLYQSVSRSCDYIVCVRHPTMLFGKIKQIYQHCFMDNVFTWVRLDVFPLPEASGSFWFTENVTLTSKLCLLKDISNPIVTAVEDGVIWFLNA</sequence>
<dbReference type="PANTHER" id="PTHR10775">
    <property type="entry name" value="OS08G0208400 PROTEIN"/>
    <property type="match status" value="1"/>
</dbReference>
<evidence type="ECO:0008006" key="4">
    <source>
        <dbReference type="Google" id="ProtNLM"/>
    </source>
</evidence>
<reference evidence="2" key="1">
    <citation type="submission" date="2018-11" db="EMBL/GenBank/DDBJ databases">
        <authorList>
            <person name="Alioto T."/>
            <person name="Alioto T."/>
        </authorList>
    </citation>
    <scope>NUCLEOTIDE SEQUENCE</scope>
</reference>
<dbReference type="InterPro" id="IPR004242">
    <property type="entry name" value="Transposase_21"/>
</dbReference>
<proteinExistence type="predicted"/>
<comment type="caution">
    <text evidence="2">The sequence shown here is derived from an EMBL/GenBank/DDBJ whole genome shotgun (WGS) entry which is preliminary data.</text>
</comment>
<keyword evidence="3" id="KW-1185">Reference proteome</keyword>
<dbReference type="OrthoDB" id="6117453at2759"/>
<dbReference type="EMBL" id="UYJE01007035">
    <property type="protein sequence ID" value="VDI51196.1"/>
    <property type="molecule type" value="Genomic_DNA"/>
</dbReference>
<evidence type="ECO:0000313" key="2">
    <source>
        <dbReference type="EMBL" id="VDI51196.1"/>
    </source>
</evidence>
<accession>A0A8B6FPN0</accession>
<name>A0A8B6FPN0_MYTGA</name>
<protein>
    <recommendedName>
        <fullName evidence="4">DUF4218 domain-containing protein</fullName>
    </recommendedName>
</protein>